<organism evidence="3 4">
    <name type="scientific">Gottschalkia acidurici (strain ATCC 7906 / DSM 604 / BCRC 14475 / CIP 104303 / KCTC 5404 / NCIMB 10678 / 9a)</name>
    <name type="common">Clostridium acidurici</name>
    <dbReference type="NCBI Taxonomy" id="1128398"/>
    <lineage>
        <taxon>Bacteria</taxon>
        <taxon>Bacillati</taxon>
        <taxon>Bacillota</taxon>
        <taxon>Tissierellia</taxon>
        <taxon>Tissierellales</taxon>
        <taxon>Gottschalkiaceae</taxon>
        <taxon>Gottschalkia</taxon>
    </lineage>
</organism>
<feature type="domain" description="Prolow-density lipoprotein receptor-related protein 1-like beta-propeller" evidence="2">
    <location>
        <begin position="349"/>
        <end position="520"/>
    </location>
</feature>
<name>K0B040_GOTA9</name>
<dbReference type="Proteomes" id="UP000006094">
    <property type="component" value="Chromosome"/>
</dbReference>
<keyword evidence="4" id="KW-1185">Reference proteome</keyword>
<gene>
    <name evidence="3" type="ordered locus">Curi_c18790</name>
</gene>
<dbReference type="Pfam" id="PF16472">
    <property type="entry name" value="DUF5050"/>
    <property type="match status" value="1"/>
</dbReference>
<dbReference type="HOGENOM" id="CLU_040775_0_0_9"/>
<evidence type="ECO:0000313" key="4">
    <source>
        <dbReference type="Proteomes" id="UP000006094"/>
    </source>
</evidence>
<dbReference type="InterPro" id="IPR032485">
    <property type="entry name" value="LRP1-like_beta_prop"/>
</dbReference>
<dbReference type="KEGG" id="cad:Curi_c18790"/>
<dbReference type="SUPFAM" id="SSF69304">
    <property type="entry name" value="Tricorn protease N-terminal domain"/>
    <property type="match status" value="1"/>
</dbReference>
<sequence>MNKKAILATSLLTICLSTAIFSKESLAKDQTVKVTLPSFTVNLNDNKVDNQYRNYPLLVYKDITYVPMTWYDCRLLGLKTEWTEKDGLKISQEKVTSSYAPYKTNNRNSNNYNAKIPNFKVSVNGKIVDNSKEEYPILSFKDVTYFPLTWRFAHDEFGWGYEWDKSKGLNIKSSNPQVKTVNLPEYAGQNGVALFKGYYYFVETVGNTNKIYRASENDLSNKELVHSYEFSTLYGFNNYLGFQLRDNQLWAYYRVGGASMGSDVYLKISEDGKIIEKHSGYLDFKDTLNGTLGINQFVPLGPNNLLLIPKGEDYDNGKRIGDPSFIYGWYTKTEDGGMISSYDNSTTIINNEAYVLTSYYPMEKGELNRIYKINLDTNEMTKITNFEVKNFKIRNNKIYYVKDEDEYLYSSSLDGTNEKRISDNKISDINAWYDEINGNVYYTTFKDYDKYNLYKSEVSKEDTLVLKESIQNVQVSNNKIICKLSDEEDYGIKVLDSDGNLNLAITDKISNTFVHDGKIIIVLAEDKSIKVIK</sequence>
<dbReference type="OrthoDB" id="61520at2"/>
<protein>
    <recommendedName>
        <fullName evidence="2">Prolow-density lipoprotein receptor-related protein 1-like beta-propeller domain-containing protein</fullName>
    </recommendedName>
</protein>
<evidence type="ECO:0000256" key="1">
    <source>
        <dbReference type="SAM" id="SignalP"/>
    </source>
</evidence>
<feature type="signal peptide" evidence="1">
    <location>
        <begin position="1"/>
        <end position="27"/>
    </location>
</feature>
<evidence type="ECO:0000259" key="2">
    <source>
        <dbReference type="Pfam" id="PF16472"/>
    </source>
</evidence>
<keyword evidence="1" id="KW-0732">Signal</keyword>
<accession>K0B040</accession>
<proteinExistence type="predicted"/>
<dbReference type="STRING" id="1128398.Curi_c18790"/>
<dbReference type="EMBL" id="CP003326">
    <property type="protein sequence ID" value="AFS78884.1"/>
    <property type="molecule type" value="Genomic_DNA"/>
</dbReference>
<dbReference type="RefSeq" id="WP_014968020.1">
    <property type="nucleotide sequence ID" value="NC_018664.1"/>
</dbReference>
<feature type="chain" id="PRO_5003829329" description="Prolow-density lipoprotein receptor-related protein 1-like beta-propeller domain-containing protein" evidence="1">
    <location>
        <begin position="28"/>
        <end position="533"/>
    </location>
</feature>
<dbReference type="eggNOG" id="ENOG50308RU">
    <property type="taxonomic scope" value="Bacteria"/>
</dbReference>
<dbReference type="AlphaFoldDB" id="K0B040"/>
<reference evidence="3 4" key="1">
    <citation type="journal article" date="2012" name="PLoS ONE">
        <title>The purine-utilizing bacterium Clostridium acidurici 9a: a genome-guided metabolic reconsideration.</title>
        <authorList>
            <person name="Hartwich K."/>
            <person name="Poehlein A."/>
            <person name="Daniel R."/>
        </authorList>
    </citation>
    <scope>NUCLEOTIDE SEQUENCE [LARGE SCALE GENOMIC DNA]</scope>
    <source>
        <strain evidence="4">ATCC 7906 / DSM 604 / BCRC 14475 / CIP 104303 / KCTC 5404 / NCIMB 10678 / 9a</strain>
    </source>
</reference>
<evidence type="ECO:0000313" key="3">
    <source>
        <dbReference type="EMBL" id="AFS78884.1"/>
    </source>
</evidence>